<reference evidence="1" key="1">
    <citation type="submission" date="2014-05" db="EMBL/GenBank/DDBJ databases">
        <authorList>
            <person name="Chronopoulou M."/>
        </authorList>
    </citation>
    <scope>NUCLEOTIDE SEQUENCE</scope>
    <source>
        <tissue evidence="1">Whole organism</tissue>
    </source>
</reference>
<protein>
    <submittedName>
        <fullName evidence="1">Uncharacterized protein</fullName>
    </submittedName>
</protein>
<accession>A0A0K2UBH3</accession>
<evidence type="ECO:0000313" key="1">
    <source>
        <dbReference type="EMBL" id="CDW35302.1"/>
    </source>
</evidence>
<organism evidence="1">
    <name type="scientific">Lepeophtheirus salmonis</name>
    <name type="common">Salmon louse</name>
    <name type="synonym">Caligus salmonis</name>
    <dbReference type="NCBI Taxonomy" id="72036"/>
    <lineage>
        <taxon>Eukaryota</taxon>
        <taxon>Metazoa</taxon>
        <taxon>Ecdysozoa</taxon>
        <taxon>Arthropoda</taxon>
        <taxon>Crustacea</taxon>
        <taxon>Multicrustacea</taxon>
        <taxon>Hexanauplia</taxon>
        <taxon>Copepoda</taxon>
        <taxon>Siphonostomatoida</taxon>
        <taxon>Caligidae</taxon>
        <taxon>Lepeophtheirus</taxon>
    </lineage>
</organism>
<sequence>MSGVILFKPWWNRFCLYFEDLITSQSERQSSSPYFSRIIQSTILTTRATFEEK</sequence>
<proteinExistence type="predicted"/>
<dbReference type="EMBL" id="HACA01017941">
    <property type="protein sequence ID" value="CDW35302.1"/>
    <property type="molecule type" value="Transcribed_RNA"/>
</dbReference>
<name>A0A0K2UBH3_LEPSM</name>
<dbReference type="AlphaFoldDB" id="A0A0K2UBH3"/>